<organism evidence="2">
    <name type="scientific">Candidatus Kentrum sp. TUN</name>
    <dbReference type="NCBI Taxonomy" id="2126343"/>
    <lineage>
        <taxon>Bacteria</taxon>
        <taxon>Pseudomonadati</taxon>
        <taxon>Pseudomonadota</taxon>
        <taxon>Gammaproteobacteria</taxon>
        <taxon>Candidatus Kentrum</taxon>
    </lineage>
</organism>
<accession>A0A450ZD37</accession>
<name>A0A450ZD37_9GAMM</name>
<evidence type="ECO:0000313" key="2">
    <source>
        <dbReference type="EMBL" id="VFK51691.1"/>
    </source>
</evidence>
<evidence type="ECO:0000313" key="1">
    <source>
        <dbReference type="EMBL" id="VFK50452.1"/>
    </source>
</evidence>
<dbReference type="EMBL" id="CAADFY010000003">
    <property type="protein sequence ID" value="VFK51691.1"/>
    <property type="molecule type" value="Genomic_DNA"/>
</dbReference>
<dbReference type="AlphaFoldDB" id="A0A450ZD37"/>
<dbReference type="EMBL" id="CAADFV010000003">
    <property type="protein sequence ID" value="VFK50452.1"/>
    <property type="molecule type" value="Genomic_DNA"/>
</dbReference>
<gene>
    <name evidence="1" type="ORF">BECKTUN1418E_GA0071001_100317</name>
    <name evidence="2" type="ORF">BECKTUN1418F_GA0071002_100317</name>
</gene>
<reference evidence="2" key="1">
    <citation type="submission" date="2019-02" db="EMBL/GenBank/DDBJ databases">
        <authorList>
            <person name="Gruber-Vodicka R. H."/>
            <person name="Seah K. B. B."/>
        </authorList>
    </citation>
    <scope>NUCLEOTIDE SEQUENCE</scope>
    <source>
        <strain evidence="1">BECK_BY2</strain>
        <strain evidence="2">BECK_BY3</strain>
    </source>
</reference>
<proteinExistence type="predicted"/>
<sequence>MDLRAITLAMKHKWFFYGMEKKFIQKRKDMETGEEQLFALIKEAGKEARLKKRKVITQHYERLRYAVSQAAASKKVP</sequence>
<protein>
    <submittedName>
        <fullName evidence="2">Uncharacterized protein</fullName>
    </submittedName>
</protein>